<dbReference type="HAMAP" id="MF_01539">
    <property type="entry name" value="TmcAL"/>
    <property type="match status" value="1"/>
</dbReference>
<dbReference type="EC" id="6.3.4.-" evidence="2"/>
<feature type="binding site" evidence="2">
    <location>
        <position position="102"/>
    </location>
    <ligand>
        <name>ATP</name>
        <dbReference type="ChEBI" id="CHEBI:30616"/>
    </ligand>
</feature>
<sequence length="430" mass="48601">MKIVGLIAEYNPFHNGHLYHIRKAKEITGADAVLVIMSGNYVQRGTPAIMPKHLRAQVALESGVAAVFELPVCYATGSAEYFATGAVSLLNHLGCVDALCFGSECGNYALLERIAGILTEEPEDYTFYLKEALRKGLSFPRARQQALSSYLKDENVDQVLDEPNNILGIEYIKALYQTGSLIKGYTIQRKESGYHDRDLSGNYSSASAIRRLLAQAGSSIHLRSDSIYDEPPLSDVLTRLEDQVPSACIDLLRDTHLIRYPVYANDFSLLLKYRLMNETSDSLMKYLDITEDLANRIMNHIDDLISYEQFCDLLKSRDLTYTRISRSLLHILLQIKTADMLDYQARGNCQYARLLGFRMDQSSVLTILKQTSRIPLITKLTQTDSLSETGLSMLHTDIQAANLYESVLTDKFKIPFFNEYRQQIIRVDTE</sequence>
<comment type="caution">
    <text evidence="2">Lacks conserved residue(s) required for the propagation of feature annotation.</text>
</comment>
<feature type="binding site" evidence="2">
    <location>
        <begin position="7"/>
        <end position="20"/>
    </location>
    <ligand>
        <name>ATP</name>
        <dbReference type="ChEBI" id="CHEBI:30616"/>
    </ligand>
</feature>
<feature type="binding site" evidence="2">
    <location>
        <position position="189"/>
    </location>
    <ligand>
        <name>ATP</name>
        <dbReference type="ChEBI" id="CHEBI:30616"/>
    </ligand>
</feature>
<comment type="function">
    <text evidence="2">Catalyzes the formation of N(4)-acetylcytidine (ac(4)C) at the wobble position of elongator tRNA(Met), using acetate and ATP as substrates. First activates an acetate ion to form acetyladenylate (Ac-AMP) and then transfers the acetyl group to tRNA to form ac(4)C34.</text>
</comment>
<protein>
    <recommendedName>
        <fullName evidence="2">tRNA(Met) cytidine acetate ligase</fullName>
        <ecNumber evidence="2">6.3.4.-</ecNumber>
    </recommendedName>
</protein>
<keyword evidence="2" id="KW-0963">Cytoplasm</keyword>
<dbReference type="SUPFAM" id="SSF52374">
    <property type="entry name" value="Nucleotidylyl transferase"/>
    <property type="match status" value="1"/>
</dbReference>
<keyword evidence="2" id="KW-0067">ATP-binding</keyword>
<dbReference type="Gene3D" id="3.40.50.620">
    <property type="entry name" value="HUPs"/>
    <property type="match status" value="1"/>
</dbReference>
<dbReference type="RefSeq" id="WP_186855338.1">
    <property type="nucleotide sequence ID" value="NZ_JACOOY010000002.1"/>
</dbReference>
<dbReference type="InterPro" id="IPR014729">
    <property type="entry name" value="Rossmann-like_a/b/a_fold"/>
</dbReference>
<dbReference type="PANTHER" id="PTHR37825:SF1">
    <property type="entry name" value="TRNA(MET) CYTIDINE ACETATE LIGASE"/>
    <property type="match status" value="1"/>
</dbReference>
<feature type="binding site" evidence="2">
    <location>
        <position position="164"/>
    </location>
    <ligand>
        <name>ATP</name>
        <dbReference type="ChEBI" id="CHEBI:30616"/>
    </ligand>
</feature>
<evidence type="ECO:0000256" key="1">
    <source>
        <dbReference type="ARBA" id="ARBA00022694"/>
    </source>
</evidence>
<dbReference type="Pfam" id="PF05636">
    <property type="entry name" value="HIGH_NTase1"/>
    <property type="match status" value="1"/>
</dbReference>
<comment type="similarity">
    <text evidence="2">Belongs to the TmcAL family.</text>
</comment>
<keyword evidence="2" id="KW-0694">RNA-binding</keyword>
<gene>
    <name evidence="2" type="primary">tmcAL</name>
    <name evidence="3" type="ORF">H8S07_02135</name>
</gene>
<evidence type="ECO:0000256" key="2">
    <source>
        <dbReference type="HAMAP-Rule" id="MF_01539"/>
    </source>
</evidence>
<proteinExistence type="inferred from homology"/>
<reference evidence="3 4" key="1">
    <citation type="submission" date="2020-08" db="EMBL/GenBank/DDBJ databases">
        <title>Genome public.</title>
        <authorList>
            <person name="Liu C."/>
            <person name="Sun Q."/>
        </authorList>
    </citation>
    <scope>NUCLEOTIDE SEQUENCE [LARGE SCALE GENOMIC DNA]</scope>
    <source>
        <strain evidence="3 4">NSJ-36</strain>
    </source>
</reference>
<comment type="caution">
    <text evidence="3">The sequence shown here is derived from an EMBL/GenBank/DDBJ whole genome shotgun (WGS) entry which is preliminary data.</text>
</comment>
<dbReference type="EMBL" id="JACOOY010000002">
    <property type="protein sequence ID" value="MBC5664087.1"/>
    <property type="molecule type" value="Genomic_DNA"/>
</dbReference>
<comment type="catalytic activity">
    <reaction evidence="2">
        <text>cytidine(34) in elongator tRNA(Met) + acetate + ATP = N(4)-acetylcytidine(34) in elongator tRNA(Met) + AMP + diphosphate</text>
        <dbReference type="Rhea" id="RHEA:58144"/>
        <dbReference type="Rhea" id="RHEA-COMP:10693"/>
        <dbReference type="Rhea" id="RHEA-COMP:10694"/>
        <dbReference type="ChEBI" id="CHEBI:30089"/>
        <dbReference type="ChEBI" id="CHEBI:30616"/>
        <dbReference type="ChEBI" id="CHEBI:33019"/>
        <dbReference type="ChEBI" id="CHEBI:74900"/>
        <dbReference type="ChEBI" id="CHEBI:82748"/>
        <dbReference type="ChEBI" id="CHEBI:456215"/>
    </reaction>
</comment>
<organism evidence="3 4">
    <name type="scientific">Dorea hominis</name>
    <dbReference type="NCBI Taxonomy" id="2763040"/>
    <lineage>
        <taxon>Bacteria</taxon>
        <taxon>Bacillati</taxon>
        <taxon>Bacillota</taxon>
        <taxon>Clostridia</taxon>
        <taxon>Lachnospirales</taxon>
        <taxon>Lachnospiraceae</taxon>
        <taxon>Dorea</taxon>
    </lineage>
</organism>
<dbReference type="NCBIfam" id="NF010191">
    <property type="entry name" value="PRK13670.1"/>
    <property type="match status" value="1"/>
</dbReference>
<name>A0ABR7ERW9_9FIRM</name>
<keyword evidence="2" id="KW-0436">Ligase</keyword>
<dbReference type="InterPro" id="IPR008513">
    <property type="entry name" value="tRNA(Met)_cyd_acetate_ligase"/>
</dbReference>
<evidence type="ECO:0000313" key="3">
    <source>
        <dbReference type="EMBL" id="MBC5664087.1"/>
    </source>
</evidence>
<dbReference type="Proteomes" id="UP000647235">
    <property type="component" value="Unassembled WGS sequence"/>
</dbReference>
<comment type="subcellular location">
    <subcellularLocation>
        <location evidence="2">Cytoplasm</location>
    </subcellularLocation>
</comment>
<dbReference type="PANTHER" id="PTHR37825">
    <property type="entry name" value="TRNA(MET) CYTIDINE ACETATE LIGASE"/>
    <property type="match status" value="1"/>
</dbReference>
<keyword evidence="4" id="KW-1185">Reference proteome</keyword>
<keyword evidence="2" id="KW-0547">Nucleotide-binding</keyword>
<accession>A0ABR7ERW9</accession>
<evidence type="ECO:0000313" key="4">
    <source>
        <dbReference type="Proteomes" id="UP000647235"/>
    </source>
</evidence>
<keyword evidence="2" id="KW-0820">tRNA-binding</keyword>
<keyword evidence="1 2" id="KW-0819">tRNA processing</keyword>